<proteinExistence type="predicted"/>
<dbReference type="STRING" id="930.GCA_002079865_04197"/>
<dbReference type="RefSeq" id="WP_051488043.1">
    <property type="nucleotide sequence ID" value="NZ_LWSA01000194.1"/>
</dbReference>
<dbReference type="AlphaFoldDB" id="A0A1C2IMM3"/>
<organism evidence="3 4">
    <name type="scientific">Acidithiobacillus thiooxidans</name>
    <name type="common">Thiobacillus thiooxidans</name>
    <dbReference type="NCBI Taxonomy" id="930"/>
    <lineage>
        <taxon>Bacteria</taxon>
        <taxon>Pseudomonadati</taxon>
        <taxon>Pseudomonadota</taxon>
        <taxon>Acidithiobacillia</taxon>
        <taxon>Acidithiobacillales</taxon>
        <taxon>Acidithiobacillaceae</taxon>
        <taxon>Acidithiobacillus</taxon>
    </lineage>
</organism>
<evidence type="ECO:0000313" key="3">
    <source>
        <dbReference type="EMBL" id="OCX70577.1"/>
    </source>
</evidence>
<dbReference type="Pfam" id="PF26002">
    <property type="entry name" value="Beta-barrel_AprE"/>
    <property type="match status" value="1"/>
</dbReference>
<gene>
    <name evidence="3" type="ORF">A6P07_13905</name>
</gene>
<reference evidence="3 4" key="1">
    <citation type="journal article" date="2016" name="Int. J. Mol. Sci.">
        <title>Comparative genomics of the extreme acidophile Acidithiobacillus thiooxidans reveals intraspecific divergence and niche adaptation.</title>
        <authorList>
            <person name="Zhang X."/>
            <person name="Feng X."/>
            <person name="Tao J."/>
            <person name="Ma L."/>
            <person name="Xiao Y."/>
            <person name="Liang Y."/>
            <person name="Liu X."/>
            <person name="Yin H."/>
        </authorList>
    </citation>
    <scope>NUCLEOTIDE SEQUENCE [LARGE SCALE GENOMIC DNA]</scope>
    <source>
        <strain evidence="3 4">A02</strain>
    </source>
</reference>
<evidence type="ECO:0000256" key="1">
    <source>
        <dbReference type="SAM" id="Coils"/>
    </source>
</evidence>
<protein>
    <recommendedName>
        <fullName evidence="2">AprE-like beta-barrel domain-containing protein</fullName>
    </recommendedName>
</protein>
<name>A0A1C2IMM3_ACITH</name>
<accession>A0A1C2IMM3</accession>
<dbReference type="InterPro" id="IPR058982">
    <property type="entry name" value="Beta-barrel_AprE"/>
</dbReference>
<keyword evidence="1" id="KW-0175">Coiled coil</keyword>
<dbReference type="Proteomes" id="UP000094893">
    <property type="component" value="Unassembled WGS sequence"/>
</dbReference>
<dbReference type="InterPro" id="IPR050739">
    <property type="entry name" value="MFP"/>
</dbReference>
<dbReference type="PANTHER" id="PTHR30386">
    <property type="entry name" value="MEMBRANE FUSION SUBUNIT OF EMRAB-TOLC MULTIDRUG EFFLUX PUMP"/>
    <property type="match status" value="1"/>
</dbReference>
<sequence length="372" mass="40717">MPSQGLLSVTSPLAGTVAKVLVRPNQSVQAGTPLLDITSNLDSPKVGMVNTLIEQSLNEEEAILQRNLSSENLLSHMQRATLSIKLADLQKEYAQLGTEIHIQQEDITSTQKVLQEFLSVKSRGLVSDPELQQQRLSVYNARSQLAALQTKQSVLAQQLNDTHQELLELPLNIQNQEGDIKTKLASLRQELAKTAGGHAVVLRAPSSGRVSALIVTSGQAVVAGSPVLSIMPKGDSLIAQFLVPSSAVAYLHRGTPVLLHYAAFPYSSFGAFHGIVQRISESALTPAEIAILTQQHSTASLYQVLVHMNRSVVRVDGHYSPLRAGMLVHAEIPLGHLRLIQWVFEPLRGFQRNFFFQHKIVHPHSHRAEPPS</sequence>
<comment type="caution">
    <text evidence="3">The sequence shown here is derived from an EMBL/GenBank/DDBJ whole genome shotgun (WGS) entry which is preliminary data.</text>
</comment>
<dbReference type="Gene3D" id="2.40.30.170">
    <property type="match status" value="1"/>
</dbReference>
<dbReference type="EMBL" id="LWSA01000194">
    <property type="protein sequence ID" value="OCX70577.1"/>
    <property type="molecule type" value="Genomic_DNA"/>
</dbReference>
<evidence type="ECO:0000259" key="2">
    <source>
        <dbReference type="Pfam" id="PF26002"/>
    </source>
</evidence>
<dbReference type="Gene3D" id="2.40.50.100">
    <property type="match status" value="1"/>
</dbReference>
<dbReference type="PANTHER" id="PTHR30386:SF28">
    <property type="entry name" value="EXPORTED PROTEIN"/>
    <property type="match status" value="1"/>
</dbReference>
<evidence type="ECO:0000313" key="4">
    <source>
        <dbReference type="Proteomes" id="UP000094893"/>
    </source>
</evidence>
<feature type="coiled-coil region" evidence="1">
    <location>
        <begin position="79"/>
        <end position="106"/>
    </location>
</feature>
<dbReference type="PRINTS" id="PR01490">
    <property type="entry name" value="RTXTOXIND"/>
</dbReference>
<feature type="domain" description="AprE-like beta-barrel" evidence="2">
    <location>
        <begin position="237"/>
        <end position="334"/>
    </location>
</feature>